<keyword evidence="2" id="KW-1185">Reference proteome</keyword>
<sequence length="225" mass="23323">MNNLVFNTTAAELKTSVYAQKSDDSFAAIQIDNSGNLYVNVSNTSLTVAGSVTINNTDLSIAGDVTITNTSLTVAGSVTINNTDLSVAGDVTITNTSLTVAGSVTVNNATITTFVNGSRLTTITLSSSAVTSNTILLDNSDISQYKNAAFMLYNESTATLVTLNLQVSPTDTTTDYITDTTLGTVTLAANGKLYIPVSVVGKNVRLLATSASDTVTVNGYYVAQA</sequence>
<protein>
    <submittedName>
        <fullName evidence="1">Uncharacterized protein</fullName>
    </submittedName>
</protein>
<name>A0A1G9TZ97_9FIRM</name>
<organism evidence="1 2">
    <name type="scientific">Acetanaerobacterium elongatum</name>
    <dbReference type="NCBI Taxonomy" id="258515"/>
    <lineage>
        <taxon>Bacteria</taxon>
        <taxon>Bacillati</taxon>
        <taxon>Bacillota</taxon>
        <taxon>Clostridia</taxon>
        <taxon>Eubacteriales</taxon>
        <taxon>Oscillospiraceae</taxon>
        <taxon>Acetanaerobacterium</taxon>
    </lineage>
</organism>
<proteinExistence type="predicted"/>
<gene>
    <name evidence="1" type="ORF">SAMN05192585_10122</name>
</gene>
<accession>A0A1G9TZ97</accession>
<dbReference type="Proteomes" id="UP000199182">
    <property type="component" value="Unassembled WGS sequence"/>
</dbReference>
<evidence type="ECO:0000313" key="1">
    <source>
        <dbReference type="EMBL" id="SDM52744.1"/>
    </source>
</evidence>
<dbReference type="OrthoDB" id="2078973at2"/>
<dbReference type="RefSeq" id="WP_092637237.1">
    <property type="nucleotide sequence ID" value="NZ_FNID01000001.1"/>
</dbReference>
<dbReference type="STRING" id="258515.SAMN05192585_10122"/>
<reference evidence="1 2" key="1">
    <citation type="submission" date="2016-10" db="EMBL/GenBank/DDBJ databases">
        <authorList>
            <person name="de Groot N.N."/>
        </authorList>
    </citation>
    <scope>NUCLEOTIDE SEQUENCE [LARGE SCALE GENOMIC DNA]</scope>
    <source>
        <strain evidence="1 2">CGMCC 1.5012</strain>
    </source>
</reference>
<dbReference type="AlphaFoldDB" id="A0A1G9TZ97"/>
<dbReference type="EMBL" id="FNID01000001">
    <property type="protein sequence ID" value="SDM52744.1"/>
    <property type="molecule type" value="Genomic_DNA"/>
</dbReference>
<evidence type="ECO:0000313" key="2">
    <source>
        <dbReference type="Proteomes" id="UP000199182"/>
    </source>
</evidence>